<dbReference type="Proteomes" id="UP000192783">
    <property type="component" value="Unassembled WGS sequence"/>
</dbReference>
<dbReference type="Gene3D" id="3.40.50.300">
    <property type="entry name" value="P-loop containing nucleotide triphosphate hydrolases"/>
    <property type="match status" value="1"/>
</dbReference>
<dbReference type="CDD" id="cd00009">
    <property type="entry name" value="AAA"/>
    <property type="match status" value="1"/>
</dbReference>
<keyword evidence="3" id="KW-0805">Transcription regulation</keyword>
<protein>
    <submittedName>
        <fullName evidence="7">Nif-specific regulatory protein</fullName>
    </submittedName>
</protein>
<dbReference type="Gene3D" id="3.30.450.40">
    <property type="match status" value="1"/>
</dbReference>
<dbReference type="FunFam" id="3.40.50.300:FF:000006">
    <property type="entry name" value="DNA-binding transcriptional regulator NtrC"/>
    <property type="match status" value="1"/>
</dbReference>
<evidence type="ECO:0000256" key="2">
    <source>
        <dbReference type="ARBA" id="ARBA00022840"/>
    </source>
</evidence>
<keyword evidence="2" id="KW-0067">ATP-binding</keyword>
<dbReference type="STRING" id="1121390.SAMN02746041_01689"/>
<evidence type="ECO:0000256" key="3">
    <source>
        <dbReference type="ARBA" id="ARBA00023015"/>
    </source>
</evidence>
<dbReference type="AlphaFoldDB" id="A0A1W1XH31"/>
<dbReference type="GO" id="GO:0006355">
    <property type="term" value="P:regulation of DNA-templated transcription"/>
    <property type="evidence" value="ECO:0007669"/>
    <property type="project" value="InterPro"/>
</dbReference>
<dbReference type="SUPFAM" id="SSF55781">
    <property type="entry name" value="GAF domain-like"/>
    <property type="match status" value="1"/>
</dbReference>
<dbReference type="SUPFAM" id="SSF46689">
    <property type="entry name" value="Homeodomain-like"/>
    <property type="match status" value="1"/>
</dbReference>
<dbReference type="PRINTS" id="PR01590">
    <property type="entry name" value="HTHFIS"/>
</dbReference>
<dbReference type="InterPro" id="IPR002078">
    <property type="entry name" value="Sigma_54_int"/>
</dbReference>
<gene>
    <name evidence="7" type="ORF">SAMN02746041_01689</name>
</gene>
<organism evidence="7 8">
    <name type="scientific">Desulfacinum hydrothermale DSM 13146</name>
    <dbReference type="NCBI Taxonomy" id="1121390"/>
    <lineage>
        <taxon>Bacteria</taxon>
        <taxon>Pseudomonadati</taxon>
        <taxon>Thermodesulfobacteriota</taxon>
        <taxon>Syntrophobacteria</taxon>
        <taxon>Syntrophobacterales</taxon>
        <taxon>Syntrophobacteraceae</taxon>
        <taxon>Desulfacinum</taxon>
    </lineage>
</organism>
<dbReference type="SMART" id="SM00065">
    <property type="entry name" value="GAF"/>
    <property type="match status" value="1"/>
</dbReference>
<keyword evidence="4" id="KW-0238">DNA-binding</keyword>
<dbReference type="SUPFAM" id="SSF52540">
    <property type="entry name" value="P-loop containing nucleoside triphosphate hydrolases"/>
    <property type="match status" value="1"/>
</dbReference>
<dbReference type="Pfam" id="PF13185">
    <property type="entry name" value="GAF_2"/>
    <property type="match status" value="1"/>
</dbReference>
<reference evidence="7 8" key="1">
    <citation type="submission" date="2017-04" db="EMBL/GenBank/DDBJ databases">
        <authorList>
            <person name="Afonso C.L."/>
            <person name="Miller P.J."/>
            <person name="Scott M.A."/>
            <person name="Spackman E."/>
            <person name="Goraichik I."/>
            <person name="Dimitrov K.M."/>
            <person name="Suarez D.L."/>
            <person name="Swayne D.E."/>
        </authorList>
    </citation>
    <scope>NUCLEOTIDE SEQUENCE [LARGE SCALE GENOMIC DNA]</scope>
    <source>
        <strain evidence="7 8">DSM 13146</strain>
    </source>
</reference>
<proteinExistence type="predicted"/>
<sequence length="536" mass="58464">MVAESPPSKNGVAGTAGAIKALLNLSLRVYGSSDLDSLMSHILSELSRLMDVEGISILLPDHPRETLGIVWAKYPENVSPRIMKEIRVPLEGSIAGAAFKTGKPLLVPDVLQDGRHFPGVDQAIGFVTRSLLAIAMVLEDGAVGVLECVNKRHGQFQAADVELGKSLAAILALAIQRASLIESLEKTNVDLQALLDLHTGQVDRVRDERDRLLGEAESHRAFEPIVGSSPAVLSLLQRAQHALHSDITVLIQGETGTGKELLAQCLYQGGPRRTGPFMVENCATIAPGLFASELFGHVKGAFSGAINDHKGLIERAHGGTLFLDEIGDLPVEIQTGLLRALEDGYVRPVGSKEKVRSDFRLICATHKDLEKEMEAGRFRSDLYYRISVFVIHMPPLRERKEDIPRLVSVFLKEFGQTYGKTIPGLDPPVLQCLLDYPFPGNVRELRNEIESAVAVAEDGRPICLHHLSPRLRSKQCFSDPTHPQPLKAQVETLEKTLIAQALKFCGGNQTKAAKMLGLSRYGLAKKIKRYGLGGSF</sequence>
<name>A0A1W1XH31_9BACT</name>
<dbReference type="InterPro" id="IPR025662">
    <property type="entry name" value="Sigma_54_int_dom_ATP-bd_1"/>
</dbReference>
<dbReference type="InterPro" id="IPR003593">
    <property type="entry name" value="AAA+_ATPase"/>
</dbReference>
<dbReference type="GO" id="GO:0043565">
    <property type="term" value="F:sequence-specific DNA binding"/>
    <property type="evidence" value="ECO:0007669"/>
    <property type="project" value="InterPro"/>
</dbReference>
<dbReference type="Pfam" id="PF02954">
    <property type="entry name" value="HTH_8"/>
    <property type="match status" value="1"/>
</dbReference>
<evidence type="ECO:0000256" key="1">
    <source>
        <dbReference type="ARBA" id="ARBA00022741"/>
    </source>
</evidence>
<evidence type="ECO:0000313" key="8">
    <source>
        <dbReference type="Proteomes" id="UP000192783"/>
    </source>
</evidence>
<dbReference type="PANTHER" id="PTHR32071">
    <property type="entry name" value="TRANSCRIPTIONAL REGULATORY PROTEIN"/>
    <property type="match status" value="1"/>
</dbReference>
<dbReference type="Pfam" id="PF25601">
    <property type="entry name" value="AAA_lid_14"/>
    <property type="match status" value="1"/>
</dbReference>
<dbReference type="RefSeq" id="WP_084057445.1">
    <property type="nucleotide sequence ID" value="NZ_FWXF01000008.1"/>
</dbReference>
<keyword evidence="1" id="KW-0547">Nucleotide-binding</keyword>
<dbReference type="InterPro" id="IPR003018">
    <property type="entry name" value="GAF"/>
</dbReference>
<dbReference type="PROSITE" id="PS50045">
    <property type="entry name" value="SIGMA54_INTERACT_4"/>
    <property type="match status" value="1"/>
</dbReference>
<dbReference type="InterPro" id="IPR025944">
    <property type="entry name" value="Sigma_54_int_dom_CS"/>
</dbReference>
<dbReference type="GO" id="GO:0005524">
    <property type="term" value="F:ATP binding"/>
    <property type="evidence" value="ECO:0007669"/>
    <property type="project" value="UniProtKB-KW"/>
</dbReference>
<dbReference type="PROSITE" id="PS00688">
    <property type="entry name" value="SIGMA54_INTERACT_3"/>
    <property type="match status" value="1"/>
</dbReference>
<dbReference type="PROSITE" id="PS00676">
    <property type="entry name" value="SIGMA54_INTERACT_2"/>
    <property type="match status" value="1"/>
</dbReference>
<dbReference type="InterPro" id="IPR009057">
    <property type="entry name" value="Homeodomain-like_sf"/>
</dbReference>
<evidence type="ECO:0000256" key="5">
    <source>
        <dbReference type="ARBA" id="ARBA00023163"/>
    </source>
</evidence>
<keyword evidence="5" id="KW-0804">Transcription</keyword>
<dbReference type="InterPro" id="IPR027417">
    <property type="entry name" value="P-loop_NTPase"/>
</dbReference>
<dbReference type="EMBL" id="FWXF01000008">
    <property type="protein sequence ID" value="SMC23303.1"/>
    <property type="molecule type" value="Genomic_DNA"/>
</dbReference>
<dbReference type="InterPro" id="IPR025943">
    <property type="entry name" value="Sigma_54_int_dom_ATP-bd_2"/>
</dbReference>
<feature type="domain" description="Sigma-54 factor interaction" evidence="6">
    <location>
        <begin position="225"/>
        <end position="454"/>
    </location>
</feature>
<dbReference type="Gene3D" id="1.10.8.60">
    <property type="match status" value="1"/>
</dbReference>
<dbReference type="SMART" id="SM00382">
    <property type="entry name" value="AAA"/>
    <property type="match status" value="1"/>
</dbReference>
<accession>A0A1W1XH31</accession>
<evidence type="ECO:0000256" key="4">
    <source>
        <dbReference type="ARBA" id="ARBA00023125"/>
    </source>
</evidence>
<dbReference type="OrthoDB" id="9761019at2"/>
<dbReference type="InterPro" id="IPR002197">
    <property type="entry name" value="HTH_Fis"/>
</dbReference>
<keyword evidence="8" id="KW-1185">Reference proteome</keyword>
<dbReference type="InterPro" id="IPR029016">
    <property type="entry name" value="GAF-like_dom_sf"/>
</dbReference>
<evidence type="ECO:0000259" key="6">
    <source>
        <dbReference type="PROSITE" id="PS50045"/>
    </source>
</evidence>
<dbReference type="InterPro" id="IPR058031">
    <property type="entry name" value="AAA_lid_NorR"/>
</dbReference>
<evidence type="ECO:0000313" key="7">
    <source>
        <dbReference type="EMBL" id="SMC23303.1"/>
    </source>
</evidence>
<dbReference type="PROSITE" id="PS00675">
    <property type="entry name" value="SIGMA54_INTERACT_1"/>
    <property type="match status" value="1"/>
</dbReference>
<dbReference type="Gene3D" id="1.10.10.60">
    <property type="entry name" value="Homeodomain-like"/>
    <property type="match status" value="1"/>
</dbReference>
<dbReference type="Pfam" id="PF00158">
    <property type="entry name" value="Sigma54_activat"/>
    <property type="match status" value="1"/>
</dbReference>